<protein>
    <recommendedName>
        <fullName evidence="4">DUF1690-domain-containing protein</fullName>
    </recommendedName>
</protein>
<name>A0A165NAB4_9APHY</name>
<dbReference type="Pfam" id="PF07956">
    <property type="entry name" value="DUF1690"/>
    <property type="match status" value="1"/>
</dbReference>
<dbReference type="InterPro" id="IPR012471">
    <property type="entry name" value="DUF1690"/>
</dbReference>
<evidence type="ECO:0008006" key="4">
    <source>
        <dbReference type="Google" id="ProtNLM"/>
    </source>
</evidence>
<evidence type="ECO:0000313" key="3">
    <source>
        <dbReference type="Proteomes" id="UP000076727"/>
    </source>
</evidence>
<accession>A0A165NAB4</accession>
<reference evidence="2 3" key="1">
    <citation type="journal article" date="2016" name="Mol. Biol. Evol.">
        <title>Comparative Genomics of Early-Diverging Mushroom-Forming Fungi Provides Insights into the Origins of Lignocellulose Decay Capabilities.</title>
        <authorList>
            <person name="Nagy L.G."/>
            <person name="Riley R."/>
            <person name="Tritt A."/>
            <person name="Adam C."/>
            <person name="Daum C."/>
            <person name="Floudas D."/>
            <person name="Sun H."/>
            <person name="Yadav J.S."/>
            <person name="Pangilinan J."/>
            <person name="Larsson K.H."/>
            <person name="Matsuura K."/>
            <person name="Barry K."/>
            <person name="Labutti K."/>
            <person name="Kuo R."/>
            <person name="Ohm R.A."/>
            <person name="Bhattacharya S.S."/>
            <person name="Shirouzu T."/>
            <person name="Yoshinaga Y."/>
            <person name="Martin F.M."/>
            <person name="Grigoriev I.V."/>
            <person name="Hibbett D.S."/>
        </authorList>
    </citation>
    <scope>NUCLEOTIDE SEQUENCE [LARGE SCALE GENOMIC DNA]</scope>
    <source>
        <strain evidence="2 3">L-15889</strain>
    </source>
</reference>
<evidence type="ECO:0000313" key="2">
    <source>
        <dbReference type="EMBL" id="KZT66722.1"/>
    </source>
</evidence>
<keyword evidence="3" id="KW-1185">Reference proteome</keyword>
<organism evidence="2 3">
    <name type="scientific">Daedalea quercina L-15889</name>
    <dbReference type="NCBI Taxonomy" id="1314783"/>
    <lineage>
        <taxon>Eukaryota</taxon>
        <taxon>Fungi</taxon>
        <taxon>Dikarya</taxon>
        <taxon>Basidiomycota</taxon>
        <taxon>Agaricomycotina</taxon>
        <taxon>Agaricomycetes</taxon>
        <taxon>Polyporales</taxon>
        <taxon>Fomitopsis</taxon>
    </lineage>
</organism>
<gene>
    <name evidence="2" type="ORF">DAEQUDRAFT_444004</name>
</gene>
<dbReference type="AlphaFoldDB" id="A0A165NAB4"/>
<feature type="region of interest" description="Disordered" evidence="1">
    <location>
        <begin position="81"/>
        <end position="106"/>
    </location>
</feature>
<dbReference type="EMBL" id="KV429085">
    <property type="protein sequence ID" value="KZT66722.1"/>
    <property type="molecule type" value="Genomic_DNA"/>
</dbReference>
<proteinExistence type="predicted"/>
<dbReference type="OrthoDB" id="5544375at2759"/>
<evidence type="ECO:0000256" key="1">
    <source>
        <dbReference type="SAM" id="MobiDB-lite"/>
    </source>
</evidence>
<dbReference type="Proteomes" id="UP000076727">
    <property type="component" value="Unassembled WGS sequence"/>
</dbReference>
<feature type="compositionally biased region" description="Basic and acidic residues" evidence="1">
    <location>
        <begin position="81"/>
        <end position="90"/>
    </location>
</feature>
<sequence>MGANQSTPQTDEKVFPAETPIQFSQDVVNQLADHMASPDPPPERQSSIDAQIRARIHSELTRLRSEEEEVKAEIERALEKENLDRERAMAGEEAADSGAEGSAGTVKSSAALLGDLEELRSKVDRFKARRELEGYTEVQAKGQAVVSCYKNSPSRALDCWREVGEFKASVAQLEEQYVHSLH</sequence>